<gene>
    <name evidence="2" type="ORF">FEF34_35720</name>
</gene>
<proteinExistence type="predicted"/>
<keyword evidence="1" id="KW-0812">Transmembrane</keyword>
<keyword evidence="1" id="KW-0472">Membrane</keyword>
<feature type="transmembrane region" description="Helical" evidence="1">
    <location>
        <begin position="26"/>
        <end position="46"/>
    </location>
</feature>
<dbReference type="AlphaFoldDB" id="A0A5R9EIB5"/>
<keyword evidence="1" id="KW-1133">Transmembrane helix</keyword>
<accession>A0A5R9EIB5</accession>
<keyword evidence="3" id="KW-1185">Reference proteome</keyword>
<organism evidence="2 3">
    <name type="scientific">Streptomyces marianii</name>
    <dbReference type="NCBI Taxonomy" id="1817406"/>
    <lineage>
        <taxon>Bacteria</taxon>
        <taxon>Bacillati</taxon>
        <taxon>Actinomycetota</taxon>
        <taxon>Actinomycetes</taxon>
        <taxon>Kitasatosporales</taxon>
        <taxon>Streptomycetaceae</taxon>
        <taxon>Streptomyces</taxon>
    </lineage>
</organism>
<evidence type="ECO:0000256" key="1">
    <source>
        <dbReference type="SAM" id="Phobius"/>
    </source>
</evidence>
<protein>
    <submittedName>
        <fullName evidence="2">Uncharacterized protein</fullName>
    </submittedName>
</protein>
<comment type="caution">
    <text evidence="2">The sequence shown here is derived from an EMBL/GenBank/DDBJ whole genome shotgun (WGS) entry which is preliminary data.</text>
</comment>
<dbReference type="RefSeq" id="WP_138056860.1">
    <property type="nucleotide sequence ID" value="NZ_VAWE01000001.1"/>
</dbReference>
<evidence type="ECO:0000313" key="3">
    <source>
        <dbReference type="Proteomes" id="UP000305921"/>
    </source>
</evidence>
<evidence type="ECO:0000313" key="2">
    <source>
        <dbReference type="EMBL" id="TLQ47583.1"/>
    </source>
</evidence>
<sequence length="160" mass="17746">MSGHHHDEPVFIRKHGRFVYNPRNPVGRLLMGVSVVVVVGFVYHLFDDARWSEGEFRDAVREAAVRLEAEPQFLRGYLGYEERIEDAVKGTGQGPEHTVVRVEAVDEPDAAGADGADVFEISTDDVVTPYCMRVSPPQSEPDVLRLETVRVAVEVAEGPC</sequence>
<dbReference type="EMBL" id="VAWE01000001">
    <property type="protein sequence ID" value="TLQ47583.1"/>
    <property type="molecule type" value="Genomic_DNA"/>
</dbReference>
<name>A0A5R9EIB5_9ACTN</name>
<reference evidence="2 3" key="1">
    <citation type="submission" date="2019-05" db="EMBL/GenBank/DDBJ databases">
        <title>Streptomyces marianii sp. nov., a novel marine actinomycete from southern coast of India.</title>
        <authorList>
            <person name="Iniyan A.M."/>
            <person name="Wink J."/>
            <person name="Ramprasad E."/>
            <person name="Ramana C.V."/>
            <person name="Bunk B."/>
            <person name="Sproer C."/>
            <person name="Joseph F.-J.R.S."/>
            <person name="Vincent S.G.P."/>
        </authorList>
    </citation>
    <scope>NUCLEOTIDE SEQUENCE [LARGE SCALE GENOMIC DNA]</scope>
    <source>
        <strain evidence="2 3">ICN19</strain>
    </source>
</reference>
<dbReference type="Proteomes" id="UP000305921">
    <property type="component" value="Unassembled WGS sequence"/>
</dbReference>
<dbReference type="OrthoDB" id="4334501at2"/>